<dbReference type="AlphaFoldDB" id="A0AAP6ZUR9"/>
<proteinExistence type="predicted"/>
<sequence length="66" mass="7484">STKSKTLLAEPSGQRLWFLSTALSAYQVGQLHFKPSALYKEPTNCCKNQLKRSTDPNNLCTPDRLW</sequence>
<evidence type="ECO:0000313" key="2">
    <source>
        <dbReference type="Proteomes" id="UP000576645"/>
    </source>
</evidence>
<dbReference type="EMBL" id="VTXP01000020">
    <property type="protein sequence ID" value="NOJ25813.1"/>
    <property type="molecule type" value="Genomic_DNA"/>
</dbReference>
<evidence type="ECO:0000313" key="1">
    <source>
        <dbReference type="EMBL" id="NOJ25813.1"/>
    </source>
</evidence>
<dbReference type="Proteomes" id="UP000576645">
    <property type="component" value="Unassembled WGS sequence"/>
</dbReference>
<protein>
    <submittedName>
        <fullName evidence="1">Uncharacterized protein</fullName>
    </submittedName>
</protein>
<name>A0AAP6ZUR9_9VIBR</name>
<feature type="non-terminal residue" evidence="1">
    <location>
        <position position="1"/>
    </location>
</feature>
<organism evidence="1 2">
    <name type="scientific">Vibrio coralliilyticus</name>
    <dbReference type="NCBI Taxonomy" id="190893"/>
    <lineage>
        <taxon>Bacteria</taxon>
        <taxon>Pseudomonadati</taxon>
        <taxon>Pseudomonadota</taxon>
        <taxon>Gammaproteobacteria</taxon>
        <taxon>Vibrionales</taxon>
        <taxon>Vibrionaceae</taxon>
        <taxon>Vibrio</taxon>
    </lineage>
</organism>
<comment type="caution">
    <text evidence="1">The sequence shown here is derived from an EMBL/GenBank/DDBJ whole genome shotgun (WGS) entry which is preliminary data.</text>
</comment>
<dbReference type="RefSeq" id="WP_216610236.1">
    <property type="nucleotide sequence ID" value="NZ_VTXP01000020.1"/>
</dbReference>
<reference evidence="1 2" key="1">
    <citation type="submission" date="2019-09" db="EMBL/GenBank/DDBJ databases">
        <title>Draft genome sequencing and comparative genomics of hatchery-associated Vibrios.</title>
        <authorList>
            <person name="Kehlet-Delgado H."/>
            <person name="Mueller R.S."/>
        </authorList>
    </citation>
    <scope>NUCLEOTIDE SEQUENCE [LARGE SCALE GENOMIC DNA]</scope>
    <source>
        <strain evidence="1 2">09-121-3</strain>
    </source>
</reference>
<gene>
    <name evidence="1" type="ORF">F0238_24120</name>
</gene>
<accession>A0AAP6ZUR9</accession>